<comment type="caution">
    <text evidence="2">The sequence shown here is derived from an EMBL/GenBank/DDBJ whole genome shotgun (WGS) entry which is preliminary data.</text>
</comment>
<feature type="region of interest" description="Disordered" evidence="1">
    <location>
        <begin position="73"/>
        <end position="107"/>
    </location>
</feature>
<proteinExistence type="predicted"/>
<reference evidence="2 3" key="1">
    <citation type="journal article" date="2018" name="Nat. Ecol. Evol.">
        <title>Shark genomes provide insights into elasmobranch evolution and the origin of vertebrates.</title>
        <authorList>
            <person name="Hara Y"/>
            <person name="Yamaguchi K"/>
            <person name="Onimaru K"/>
            <person name="Kadota M"/>
            <person name="Koyanagi M"/>
            <person name="Keeley SD"/>
            <person name="Tatsumi K"/>
            <person name="Tanaka K"/>
            <person name="Motone F"/>
            <person name="Kageyama Y"/>
            <person name="Nozu R"/>
            <person name="Adachi N"/>
            <person name="Nishimura O"/>
            <person name="Nakagawa R"/>
            <person name="Tanegashima C"/>
            <person name="Kiyatake I"/>
            <person name="Matsumoto R"/>
            <person name="Murakumo K"/>
            <person name="Nishida K"/>
            <person name="Terakita A"/>
            <person name="Kuratani S"/>
            <person name="Sato K"/>
            <person name="Hyodo S Kuraku.S."/>
        </authorList>
    </citation>
    <scope>NUCLEOTIDE SEQUENCE [LARGE SCALE GENOMIC DNA]</scope>
</reference>
<keyword evidence="3" id="KW-1185">Reference proteome</keyword>
<name>A0A401S4E2_CHIPU</name>
<evidence type="ECO:0000313" key="2">
    <source>
        <dbReference type="EMBL" id="GCC25251.1"/>
    </source>
</evidence>
<evidence type="ECO:0000313" key="3">
    <source>
        <dbReference type="Proteomes" id="UP000287033"/>
    </source>
</evidence>
<protein>
    <submittedName>
        <fullName evidence="2">Uncharacterized protein</fullName>
    </submittedName>
</protein>
<dbReference type="EMBL" id="BEZZ01000081">
    <property type="protein sequence ID" value="GCC25251.1"/>
    <property type="molecule type" value="Genomic_DNA"/>
</dbReference>
<sequence>MGVNIAGSFQLKLPVPSPWLLHTSCERVRLISTGRPPFFPHPSPTAHWNLGEPSRVAQPPVILTRLGPRSLGLAVGGGPRSGSGCDMRPARTGSLWGGRKFHPSRLR</sequence>
<dbReference type="Proteomes" id="UP000287033">
    <property type="component" value="Unassembled WGS sequence"/>
</dbReference>
<accession>A0A401S4E2</accession>
<organism evidence="2 3">
    <name type="scientific">Chiloscyllium punctatum</name>
    <name type="common">Brownbanded bambooshark</name>
    <name type="synonym">Hemiscyllium punctatum</name>
    <dbReference type="NCBI Taxonomy" id="137246"/>
    <lineage>
        <taxon>Eukaryota</taxon>
        <taxon>Metazoa</taxon>
        <taxon>Chordata</taxon>
        <taxon>Craniata</taxon>
        <taxon>Vertebrata</taxon>
        <taxon>Chondrichthyes</taxon>
        <taxon>Elasmobranchii</taxon>
        <taxon>Galeomorphii</taxon>
        <taxon>Galeoidea</taxon>
        <taxon>Orectolobiformes</taxon>
        <taxon>Hemiscylliidae</taxon>
        <taxon>Chiloscyllium</taxon>
    </lineage>
</organism>
<gene>
    <name evidence="2" type="ORF">chiPu_0003659</name>
</gene>
<evidence type="ECO:0000256" key="1">
    <source>
        <dbReference type="SAM" id="MobiDB-lite"/>
    </source>
</evidence>
<dbReference type="AlphaFoldDB" id="A0A401S4E2"/>